<dbReference type="STRING" id="413882.AAW51_0804"/>
<dbReference type="InterPro" id="IPR015202">
    <property type="entry name" value="GO-like_E_set"/>
</dbReference>
<dbReference type="InterPro" id="IPR013783">
    <property type="entry name" value="Ig-like_fold"/>
</dbReference>
<protein>
    <recommendedName>
        <fullName evidence="8">F5/8 type C domain-containing protein</fullName>
    </recommendedName>
</protein>
<evidence type="ECO:0000256" key="3">
    <source>
        <dbReference type="ARBA" id="ARBA00011233"/>
    </source>
</evidence>
<dbReference type="Pfam" id="PF22633">
    <property type="entry name" value="F5_F8_type_C_2"/>
    <property type="match status" value="2"/>
</dbReference>
<keyword evidence="5" id="KW-0430">Lectin</keyword>
<dbReference type="GO" id="GO:0042806">
    <property type="term" value="F:fucose binding"/>
    <property type="evidence" value="ECO:0007669"/>
    <property type="project" value="UniProtKB-ARBA"/>
</dbReference>
<evidence type="ECO:0000256" key="7">
    <source>
        <dbReference type="ARBA" id="ARBA00023157"/>
    </source>
</evidence>
<evidence type="ECO:0000256" key="4">
    <source>
        <dbReference type="ARBA" id="ARBA00022723"/>
    </source>
</evidence>
<dbReference type="KEGG" id="pbh:AAW51_0804"/>
<feature type="domain" description="F5/8 type C" evidence="8">
    <location>
        <begin position="713"/>
        <end position="871"/>
    </location>
</feature>
<dbReference type="InterPro" id="IPR011043">
    <property type="entry name" value="Gal_Oxase/kelch_b-propeller"/>
</dbReference>
<dbReference type="OrthoDB" id="8673369at2"/>
<comment type="function">
    <text evidence="1">Acts as a defensive agent. Recognizes blood group fucosylated oligosaccharides including A, B, H and Lewis B-type antigens. Does not recognize Lewis A antigen and has low affinity for monovalent haptens.</text>
</comment>
<dbReference type="InterPro" id="IPR000421">
    <property type="entry name" value="FA58C"/>
</dbReference>
<keyword evidence="10" id="KW-1185">Reference proteome</keyword>
<keyword evidence="4" id="KW-0479">Metal-binding</keyword>
<dbReference type="PATRIC" id="fig|413882.6.peg.851"/>
<dbReference type="InterPro" id="IPR014756">
    <property type="entry name" value="Ig_E-set"/>
</dbReference>
<dbReference type="PROSITE" id="PS51257">
    <property type="entry name" value="PROKAR_LIPOPROTEIN"/>
    <property type="match status" value="1"/>
</dbReference>
<dbReference type="RefSeq" id="WP_047193573.1">
    <property type="nucleotide sequence ID" value="NZ_CP011371.1"/>
</dbReference>
<proteinExistence type="inferred from homology"/>
<dbReference type="InterPro" id="IPR037293">
    <property type="entry name" value="Gal_Oxidase_central_sf"/>
</dbReference>
<dbReference type="AlphaFoldDB" id="A0A0G3BLQ9"/>
<gene>
    <name evidence="9" type="ORF">AAW51_0804</name>
</gene>
<evidence type="ECO:0000256" key="1">
    <source>
        <dbReference type="ARBA" id="ARBA00002219"/>
    </source>
</evidence>
<dbReference type="InterPro" id="IPR006585">
    <property type="entry name" value="FTP1"/>
</dbReference>
<comment type="subunit">
    <text evidence="3">Homotrimer.</text>
</comment>
<dbReference type="Gene3D" id="2.130.10.80">
    <property type="entry name" value="Galactose oxidase/kelch, beta-propeller"/>
    <property type="match status" value="1"/>
</dbReference>
<dbReference type="Proteomes" id="UP000035352">
    <property type="component" value="Chromosome"/>
</dbReference>
<dbReference type="Pfam" id="PF09118">
    <property type="entry name" value="GO-like_E_set"/>
    <property type="match status" value="1"/>
</dbReference>
<evidence type="ECO:0000313" key="10">
    <source>
        <dbReference type="Proteomes" id="UP000035352"/>
    </source>
</evidence>
<sequence length="871" mass="91782">MDSKTYLNRVRAAAWLRGTTIATAIGLAACGGGGGDPPPALATQEMTGALEGADRARPLAAVITPPTDALVGALTPTADAAKVGMWSKLTPWPLLAAHANLLPNGRLLTFGTAPPDTWHPKVLHFDVWTPAQGLTEAAHRTVANPTKVDSFCSASTLGADGLLLVLGGNADSAVYKTTQWDPDRNLYLARAAQPRQPRYYATVLRLPDSRVLAVGGSNKKPAPATLYGDMPEVFTPAEGWRPLPGAKSAELFGEADARWWYPRAYVAPDFGVVGVSNDRLWKLDPKGDGSIVPIGVTGHRLGVSGMSVMYRPGKLLLAGGGQLNNGDGIWAVKQATSVDFNASPPTVTALKPMAHGRNWGTAVVLPTGDVLVTGGAAQGNLDTGAVLATEVWSPTTGTWSTWAPAGQKRLYHSLAALLPNGTVLSAGGGAPGPVYAQDAQVFFPPYLFKQLANGTSAWASRPVIVQTAPYFGHGSGADSVVTLGDTRSIKSVALVTVAAVTHSHSADLRYVPVAFTQSADKLTLKLSQFNPQQLPPGHYQLHVVDSAGVPSSAAVIEVRKDVRNIAALGTATQSSDRGIASAAAAAIDGKASTFTHTAFEQANPWWKLTFPSTRRIASINLFNRPGPCTSTNDCRTRLRDITVSVLDAAGQPVWTSQLLNPENQLASPDRLNVDIMQLHGSAVEGRSVLVRRTSDPDLSGSGGGGGTPEGNVLSLVEVQVEEGPVNLALRKAATQSSTAASSFASRAVDGNPSGFWHDATVTHTNSTAQPWWQLDLGSVQALRQVRVWNRVDCCAERLSNFYLLVSQTPFTSNNLEQERLRAGVTALPFASVPGGRVLDVDLPAGLTGRYLRVWLGGTEVLSLAEVEVFGP</sequence>
<dbReference type="InterPro" id="IPR008979">
    <property type="entry name" value="Galactose-bd-like_sf"/>
</dbReference>
<reference evidence="9 10" key="1">
    <citation type="submission" date="2015-05" db="EMBL/GenBank/DDBJ databases">
        <authorList>
            <person name="Tang B."/>
            <person name="Yu Y."/>
        </authorList>
    </citation>
    <scope>NUCLEOTIDE SEQUENCE [LARGE SCALE GENOMIC DNA]</scope>
    <source>
        <strain evidence="9 10">DSM 7029</strain>
    </source>
</reference>
<dbReference type="SUPFAM" id="SSF49785">
    <property type="entry name" value="Galactose-binding domain-like"/>
    <property type="match status" value="2"/>
</dbReference>
<evidence type="ECO:0000256" key="2">
    <source>
        <dbReference type="ARBA" id="ARBA00010147"/>
    </source>
</evidence>
<dbReference type="EMBL" id="CP011371">
    <property type="protein sequence ID" value="AKJ27495.1"/>
    <property type="molecule type" value="Genomic_DNA"/>
</dbReference>
<keyword evidence="7" id="KW-1015">Disulfide bond</keyword>
<evidence type="ECO:0000313" key="9">
    <source>
        <dbReference type="EMBL" id="AKJ27495.1"/>
    </source>
</evidence>
<evidence type="ECO:0000256" key="6">
    <source>
        <dbReference type="ARBA" id="ARBA00022837"/>
    </source>
</evidence>
<dbReference type="PROSITE" id="PS50022">
    <property type="entry name" value="FA58C_3"/>
    <property type="match status" value="1"/>
</dbReference>
<name>A0A0G3BLQ9_9BURK</name>
<dbReference type="GO" id="GO:0010185">
    <property type="term" value="P:regulation of cellular defense response"/>
    <property type="evidence" value="ECO:0007669"/>
    <property type="project" value="UniProtKB-ARBA"/>
</dbReference>
<evidence type="ECO:0000256" key="5">
    <source>
        <dbReference type="ARBA" id="ARBA00022734"/>
    </source>
</evidence>
<organism evidence="9 10">
    <name type="scientific">Caldimonas brevitalea</name>
    <dbReference type="NCBI Taxonomy" id="413882"/>
    <lineage>
        <taxon>Bacteria</taxon>
        <taxon>Pseudomonadati</taxon>
        <taxon>Pseudomonadota</taxon>
        <taxon>Betaproteobacteria</taxon>
        <taxon>Burkholderiales</taxon>
        <taxon>Sphaerotilaceae</taxon>
        <taxon>Caldimonas</taxon>
    </lineage>
</organism>
<evidence type="ECO:0000259" key="8">
    <source>
        <dbReference type="PROSITE" id="PS50022"/>
    </source>
</evidence>
<dbReference type="GO" id="GO:0046872">
    <property type="term" value="F:metal ion binding"/>
    <property type="evidence" value="ECO:0007669"/>
    <property type="project" value="UniProtKB-KW"/>
</dbReference>
<dbReference type="InterPro" id="IPR051941">
    <property type="entry name" value="BG_Antigen-Binding_Lectin"/>
</dbReference>
<dbReference type="PANTHER" id="PTHR45713">
    <property type="entry name" value="FTP DOMAIN-CONTAINING PROTEIN"/>
    <property type="match status" value="1"/>
</dbReference>
<dbReference type="SUPFAM" id="SSF50965">
    <property type="entry name" value="Galactose oxidase, central domain"/>
    <property type="match status" value="1"/>
</dbReference>
<keyword evidence="6" id="KW-0106">Calcium</keyword>
<dbReference type="Gene3D" id="2.60.40.10">
    <property type="entry name" value="Immunoglobulins"/>
    <property type="match status" value="1"/>
</dbReference>
<dbReference type="SMART" id="SM00607">
    <property type="entry name" value="FTP"/>
    <property type="match status" value="1"/>
</dbReference>
<dbReference type="PANTHER" id="PTHR45713:SF6">
    <property type="entry name" value="F5_8 TYPE C DOMAIN-CONTAINING PROTEIN"/>
    <property type="match status" value="1"/>
</dbReference>
<dbReference type="Gene3D" id="2.60.120.260">
    <property type="entry name" value="Galactose-binding domain-like"/>
    <property type="match status" value="2"/>
</dbReference>
<dbReference type="SUPFAM" id="SSF81296">
    <property type="entry name" value="E set domains"/>
    <property type="match status" value="1"/>
</dbReference>
<accession>A0A0G3BLQ9</accession>
<comment type="similarity">
    <text evidence="2">Belongs to the fucolectin family.</text>
</comment>